<reference evidence="1" key="1">
    <citation type="submission" date="2024-12" db="EMBL/GenBank/DDBJ databases">
        <title>Comparative genomics and development of molecular markers within Purpureocillium lilacinum and among Purpureocillium species.</title>
        <authorList>
            <person name="Yeh Z.-Y."/>
            <person name="Ni N.-T."/>
            <person name="Lo P.-H."/>
            <person name="Mushyakhwo K."/>
            <person name="Lin C.-F."/>
            <person name="Nai Y.-S."/>
        </authorList>
    </citation>
    <scope>NUCLEOTIDE SEQUENCE</scope>
    <source>
        <strain evidence="1">NCHU-NPUST-175</strain>
    </source>
</reference>
<evidence type="ECO:0000313" key="2">
    <source>
        <dbReference type="Proteomes" id="UP001638806"/>
    </source>
</evidence>
<comment type="caution">
    <text evidence="1">The sequence shown here is derived from an EMBL/GenBank/DDBJ whole genome shotgun (WGS) entry which is preliminary data.</text>
</comment>
<accession>A0ACC4DIC2</accession>
<dbReference type="Proteomes" id="UP001638806">
    <property type="component" value="Unassembled WGS sequence"/>
</dbReference>
<keyword evidence="2" id="KW-1185">Reference proteome</keyword>
<evidence type="ECO:0000313" key="1">
    <source>
        <dbReference type="EMBL" id="KAL3955592.1"/>
    </source>
</evidence>
<gene>
    <name evidence="1" type="ORF">ACCO45_011155</name>
</gene>
<proteinExistence type="predicted"/>
<dbReference type="EMBL" id="JBGNUJ010000010">
    <property type="protein sequence ID" value="KAL3955592.1"/>
    <property type="molecule type" value="Genomic_DNA"/>
</dbReference>
<name>A0ACC4DIC2_PURLI</name>
<protein>
    <submittedName>
        <fullName evidence="1">Uncharacterized protein</fullName>
    </submittedName>
</protein>
<organism evidence="1 2">
    <name type="scientific">Purpureocillium lilacinum</name>
    <name type="common">Paecilomyces lilacinus</name>
    <dbReference type="NCBI Taxonomy" id="33203"/>
    <lineage>
        <taxon>Eukaryota</taxon>
        <taxon>Fungi</taxon>
        <taxon>Dikarya</taxon>
        <taxon>Ascomycota</taxon>
        <taxon>Pezizomycotina</taxon>
        <taxon>Sordariomycetes</taxon>
        <taxon>Hypocreomycetidae</taxon>
        <taxon>Hypocreales</taxon>
        <taxon>Ophiocordycipitaceae</taxon>
        <taxon>Purpureocillium</taxon>
    </lineage>
</organism>
<sequence length="495" mass="54231">MKIAPSLVLAALCGMALGRAVPSPANTQQDQDQDQDQDPTPNHHHHHPPQDGGAPLEKRGCFGWLCGGDGNKPKWPKSLPKRPKGLPDWYIPGTPLPPDPSKVPYKDRPNTPGEPSGPPRKGKGPKNSLWMPPPPPQDLAAREAEEEEDTREEESPVVYDEVAPSYANQEEPVQDEPLYDEPAPDQKGQDSPLPPRPAPRQSSSKDYAPPKPPRVAANLRQSTSQQGQSNNNNTPPPKPPRVAANIRPSRQQEKRDDSQPDQEGWDSSLASQPTRREPFRKEFPPPKPPRVAANVQQSNGQQGQNNNSRLARRQPEPFRKEFPPLSRRASLLTSSSRTDSKGRTATHGLRGVNPNPSGRSFPSQASACRRQFSSQAPPPCPCQPPVLRPSPSPMQEEDGEPNEYQNHGHNGPEERHDDDSLPQVHNGPQKPDQGTQALWSCSRIPVARDFGGRCARGTSMRAGGDTEGECDFGSETPRMTSAIKEGVEDDSRLAT</sequence>